<evidence type="ECO:0000256" key="9">
    <source>
        <dbReference type="RuleBase" id="RU351113"/>
    </source>
</evidence>
<dbReference type="PANTHER" id="PTHR21137:SF44">
    <property type="entry name" value="ODORANT RECEPTOR 13A-RELATED"/>
    <property type="match status" value="1"/>
</dbReference>
<comment type="caution">
    <text evidence="10">The sequence shown here is derived from an EMBL/GenBank/DDBJ whole genome shotgun (WGS) entry which is preliminary data.</text>
</comment>
<accession>A0ABD0T8R3</accession>
<protein>
    <recommendedName>
        <fullName evidence="9">Odorant receptor</fullName>
    </recommendedName>
</protein>
<dbReference type="GO" id="GO:0005886">
    <property type="term" value="C:plasma membrane"/>
    <property type="evidence" value="ECO:0007669"/>
    <property type="project" value="UniProtKB-SubCell"/>
</dbReference>
<feature type="transmembrane region" description="Helical" evidence="9">
    <location>
        <begin position="146"/>
        <end position="167"/>
    </location>
</feature>
<comment type="caution">
    <text evidence="9">Lacks conserved residue(s) required for the propagation of feature annotation.</text>
</comment>
<dbReference type="Pfam" id="PF02949">
    <property type="entry name" value="7tm_6"/>
    <property type="match status" value="1"/>
</dbReference>
<evidence type="ECO:0000256" key="3">
    <source>
        <dbReference type="ARBA" id="ARBA00022692"/>
    </source>
</evidence>
<comment type="subcellular location">
    <subcellularLocation>
        <location evidence="9">Cell membrane</location>
        <topology evidence="9">Multi-pass membrane protein</topology>
    </subcellularLocation>
    <subcellularLocation>
        <location evidence="1">Membrane</location>
        <topology evidence="1">Multi-pass membrane protein</topology>
    </subcellularLocation>
</comment>
<reference evidence="10 11" key="1">
    <citation type="submission" date="2024-06" db="EMBL/GenBank/DDBJ databases">
        <title>A chromosome-level genome assembly of beet webworm, Loxostege sticticalis.</title>
        <authorList>
            <person name="Zhang Y."/>
        </authorList>
    </citation>
    <scope>NUCLEOTIDE SEQUENCE [LARGE SCALE GENOMIC DNA]</scope>
    <source>
        <strain evidence="10">AQ028</strain>
        <tissue evidence="10">Male pupae</tissue>
    </source>
</reference>
<name>A0ABD0T8R3_LOXSC</name>
<sequence>MSREEILFAKALKKVNIFLKFSGIYFDEEDINRNAAQRFLSRKFYCFNLLWLALHIIGEFLWAIDGIKTKASIVKLTYLIPGVTLSVLGCCKSYYLVKNGNLVSELIRTIKSLQSETAISGLKPEIENDLNKRMVILTTVVTANSFLDGCGVAVFVVGPLVLSWLIYNSTGKLVMQLPFLAKFPFDETDIRFWPLAYIHQVWSCAIAVSTVHGPDGFYALSCTFLVIQFKTLQYDIERIIPESEDFALATTQDEFRMRLSRIVMRHLELIRCVDTVEAIFSKSNLCNVAVSSIVICVSAFNILTLGDFFLIPFIAFLIMWTIQVFVLCYYSDLLIESSTDVSDAVYGCKWYTANSAIMKDLLFVLTRAQKPCKLTAAGYVDLNLAVFNKIMSSAWSYFALLHTVYNK</sequence>
<evidence type="ECO:0000256" key="8">
    <source>
        <dbReference type="ARBA" id="ARBA00023224"/>
    </source>
</evidence>
<evidence type="ECO:0000256" key="5">
    <source>
        <dbReference type="ARBA" id="ARBA00022989"/>
    </source>
</evidence>
<keyword evidence="2 9" id="KW-0716">Sensory transduction</keyword>
<evidence type="ECO:0000313" key="11">
    <source>
        <dbReference type="Proteomes" id="UP001549921"/>
    </source>
</evidence>
<dbReference type="EMBL" id="JBEDNZ010000008">
    <property type="protein sequence ID" value="KAL0839674.1"/>
    <property type="molecule type" value="Genomic_DNA"/>
</dbReference>
<keyword evidence="4 9" id="KW-0552">Olfaction</keyword>
<feature type="transmembrane region" description="Helical" evidence="9">
    <location>
        <begin position="285"/>
        <end position="303"/>
    </location>
</feature>
<dbReference type="Proteomes" id="UP001549921">
    <property type="component" value="Unassembled WGS sequence"/>
</dbReference>
<feature type="transmembrane region" description="Helical" evidence="9">
    <location>
        <begin position="44"/>
        <end position="64"/>
    </location>
</feature>
<keyword evidence="3 9" id="KW-0812">Transmembrane</keyword>
<keyword evidence="7 9" id="KW-0675">Receptor</keyword>
<dbReference type="InterPro" id="IPR004117">
    <property type="entry name" value="7tm6_olfct_rcpt"/>
</dbReference>
<dbReference type="PANTHER" id="PTHR21137">
    <property type="entry name" value="ODORANT RECEPTOR"/>
    <property type="match status" value="1"/>
</dbReference>
<evidence type="ECO:0000256" key="1">
    <source>
        <dbReference type="ARBA" id="ARBA00004141"/>
    </source>
</evidence>
<keyword evidence="6 9" id="KW-0472">Membrane</keyword>
<evidence type="ECO:0000256" key="7">
    <source>
        <dbReference type="ARBA" id="ARBA00023170"/>
    </source>
</evidence>
<organism evidence="10 11">
    <name type="scientific">Loxostege sticticalis</name>
    <name type="common">Beet webworm moth</name>
    <dbReference type="NCBI Taxonomy" id="481309"/>
    <lineage>
        <taxon>Eukaryota</taxon>
        <taxon>Metazoa</taxon>
        <taxon>Ecdysozoa</taxon>
        <taxon>Arthropoda</taxon>
        <taxon>Hexapoda</taxon>
        <taxon>Insecta</taxon>
        <taxon>Pterygota</taxon>
        <taxon>Neoptera</taxon>
        <taxon>Endopterygota</taxon>
        <taxon>Lepidoptera</taxon>
        <taxon>Glossata</taxon>
        <taxon>Ditrysia</taxon>
        <taxon>Pyraloidea</taxon>
        <taxon>Crambidae</taxon>
        <taxon>Pyraustinae</taxon>
        <taxon>Loxostege</taxon>
    </lineage>
</organism>
<keyword evidence="8 9" id="KW-0807">Transducer</keyword>
<evidence type="ECO:0000256" key="2">
    <source>
        <dbReference type="ARBA" id="ARBA00022606"/>
    </source>
</evidence>
<dbReference type="GO" id="GO:0007165">
    <property type="term" value="P:signal transduction"/>
    <property type="evidence" value="ECO:0007669"/>
    <property type="project" value="UniProtKB-KW"/>
</dbReference>
<dbReference type="GO" id="GO:0007608">
    <property type="term" value="P:sensory perception of smell"/>
    <property type="evidence" value="ECO:0007669"/>
    <property type="project" value="UniProtKB-KW"/>
</dbReference>
<keyword evidence="5 9" id="KW-1133">Transmembrane helix</keyword>
<evidence type="ECO:0000313" key="10">
    <source>
        <dbReference type="EMBL" id="KAL0839674.1"/>
    </source>
</evidence>
<evidence type="ECO:0000256" key="6">
    <source>
        <dbReference type="ARBA" id="ARBA00023136"/>
    </source>
</evidence>
<evidence type="ECO:0000256" key="4">
    <source>
        <dbReference type="ARBA" id="ARBA00022725"/>
    </source>
</evidence>
<proteinExistence type="inferred from homology"/>
<dbReference type="AlphaFoldDB" id="A0ABD0T8R3"/>
<gene>
    <name evidence="10" type="ORF">ABMA28_016332</name>
</gene>
<comment type="similarity">
    <text evidence="9">Belongs to the insect chemoreceptor superfamily. Heteromeric odorant receptor channel (TC 1.A.69) family.</text>
</comment>
<feature type="transmembrane region" description="Helical" evidence="9">
    <location>
        <begin position="309"/>
        <end position="330"/>
    </location>
</feature>